<feature type="transmembrane region" description="Helical" evidence="9">
    <location>
        <begin position="415"/>
        <end position="438"/>
    </location>
</feature>
<feature type="domain" description="NADH:quinone oxidoreductase/Mrp antiporter transmembrane" evidence="10">
    <location>
        <begin position="139"/>
        <end position="369"/>
    </location>
</feature>
<comment type="caution">
    <text evidence="11">The sequence shown here is derived from an EMBL/GenBank/DDBJ whole genome shotgun (WGS) entry which is preliminary data.</text>
</comment>
<feature type="transmembrane region" description="Helical" evidence="9">
    <location>
        <begin position="42"/>
        <end position="61"/>
    </location>
</feature>
<feature type="transmembrane region" description="Helical" evidence="9">
    <location>
        <begin position="12"/>
        <end position="30"/>
    </location>
</feature>
<keyword evidence="3" id="KW-1003">Cell membrane</keyword>
<dbReference type="Pfam" id="PF00361">
    <property type="entry name" value="Proton_antipo_M"/>
    <property type="match status" value="1"/>
</dbReference>
<keyword evidence="5 9" id="KW-1133">Transmembrane helix</keyword>
<feature type="transmembrane region" description="Helical" evidence="9">
    <location>
        <begin position="459"/>
        <end position="484"/>
    </location>
</feature>
<evidence type="ECO:0000256" key="4">
    <source>
        <dbReference type="ARBA" id="ARBA00022692"/>
    </source>
</evidence>
<comment type="similarity">
    <text evidence="2">Belongs to the CPA3 antiporters (TC 2.A.63) subunit D family.</text>
</comment>
<dbReference type="InterPro" id="IPR001750">
    <property type="entry name" value="ND/Mrp_TM"/>
</dbReference>
<evidence type="ECO:0000313" key="12">
    <source>
        <dbReference type="Proteomes" id="UP000461670"/>
    </source>
</evidence>
<evidence type="ECO:0000256" key="5">
    <source>
        <dbReference type="ARBA" id="ARBA00022989"/>
    </source>
</evidence>
<evidence type="ECO:0000259" key="10">
    <source>
        <dbReference type="Pfam" id="PF00361"/>
    </source>
</evidence>
<feature type="transmembrane region" description="Helical" evidence="9">
    <location>
        <begin position="174"/>
        <end position="196"/>
    </location>
</feature>
<reference evidence="12" key="1">
    <citation type="journal article" date="2020" name="MBio">
        <title>Horizontal gene transfer to a defensive symbiont with a reduced genome amongst a multipartite beetle microbiome.</title>
        <authorList>
            <person name="Waterworth S.C."/>
            <person name="Florez L.V."/>
            <person name="Rees E.R."/>
            <person name="Hertweck C."/>
            <person name="Kaltenpoth M."/>
            <person name="Kwan J.C."/>
        </authorList>
    </citation>
    <scope>NUCLEOTIDE SEQUENCE [LARGE SCALE GENOMIC DNA]</scope>
</reference>
<dbReference type="NCBIfam" id="NF009309">
    <property type="entry name" value="PRK12666.1"/>
    <property type="match status" value="1"/>
</dbReference>
<proteinExistence type="inferred from homology"/>
<feature type="transmembrane region" description="Helical" evidence="9">
    <location>
        <begin position="217"/>
        <end position="238"/>
    </location>
</feature>
<feature type="transmembrane region" description="Helical" evidence="9">
    <location>
        <begin position="342"/>
        <end position="360"/>
    </location>
</feature>
<comment type="subcellular location">
    <subcellularLocation>
        <location evidence="1">Cell membrane</location>
        <topology evidence="1">Multi-pass membrane protein</topology>
    </subcellularLocation>
    <subcellularLocation>
        <location evidence="7">Membrane</location>
        <topology evidence="7">Multi-pass membrane protein</topology>
    </subcellularLocation>
</comment>
<dbReference type="PANTHER" id="PTHR42703">
    <property type="entry name" value="NADH DEHYDROGENASE"/>
    <property type="match status" value="1"/>
</dbReference>
<feature type="transmembrane region" description="Helical" evidence="9">
    <location>
        <begin position="291"/>
        <end position="310"/>
    </location>
</feature>
<evidence type="ECO:0000256" key="7">
    <source>
        <dbReference type="RuleBase" id="RU000320"/>
    </source>
</evidence>
<keyword evidence="4 7" id="KW-0812">Transmembrane</keyword>
<evidence type="ECO:0000256" key="2">
    <source>
        <dbReference type="ARBA" id="ARBA00005346"/>
    </source>
</evidence>
<evidence type="ECO:0000313" key="11">
    <source>
        <dbReference type="EMBL" id="KAF1020160.1"/>
    </source>
</evidence>
<evidence type="ECO:0000256" key="6">
    <source>
        <dbReference type="ARBA" id="ARBA00023136"/>
    </source>
</evidence>
<dbReference type="Proteomes" id="UP000461670">
    <property type="component" value="Unassembled WGS sequence"/>
</dbReference>
<accession>A0A7V8FMH2</accession>
<evidence type="ECO:0000256" key="1">
    <source>
        <dbReference type="ARBA" id="ARBA00004651"/>
    </source>
</evidence>
<feature type="transmembrane region" description="Helical" evidence="9">
    <location>
        <begin position="316"/>
        <end position="335"/>
    </location>
</feature>
<feature type="compositionally biased region" description="Low complexity" evidence="8">
    <location>
        <begin position="571"/>
        <end position="584"/>
    </location>
</feature>
<sequence length="584" mass="61530">MIEELAQRLMPHLVVAPILLPMLTAALLLFLQETQQRLKAQINVASILLGLVLSCLLLVWVKANDAPVADSVYLAGNWQAPFGIVLVADRLAALMLVLTSTIALCGALFAASRWDRAGVHFHPLFQLQLMGLAGAFLTGDLFNLFVFFEIMLAASYGLMLHGSGRARVSAGMHYVVINLIASSVFLIGVAMLYSVTGTLNMADMAARIPQVAAGDRPVLHAASAILAVAFLVKAGMWPLNFWLVPGYSNATPPVGALFAIMTKVGVYTMLRLSTLMFSPEAGPSADFGGDWIIYGGLATLAFASVGMIGSQKLGNMAGYAVIVSSGTLLAAVGFGREGLTGGALYYLLSSTLAASAFFLMTDVIERWRNDGASIAGFERDDVAPFLNTEFEPQEGVNLDEEEEALIGRPIPAATAFLGLGFICVVLLVAGLPPLSGFVGKVAMLSALLNPHGLQQGASVITGTVTMPMVLLALLILSGLCALIAMSRAGIRHFWAVVDRGTPKVRLAEGLPIAALLLACITLAVKGDPVLRYTHATAQALHDPSRYIHAVLSKEPRPGKVSQAPADPDPQPARATPAPAQGATP</sequence>
<name>A0A7V8FMH2_9BURK</name>
<protein>
    <submittedName>
        <fullName evidence="11">Na(+)/H(+) antiporter subunit D</fullName>
    </submittedName>
</protein>
<dbReference type="GO" id="GO:0005886">
    <property type="term" value="C:plasma membrane"/>
    <property type="evidence" value="ECO:0007669"/>
    <property type="project" value="UniProtKB-SubCell"/>
</dbReference>
<dbReference type="AlphaFoldDB" id="A0A7V8FMH2"/>
<evidence type="ECO:0000256" key="3">
    <source>
        <dbReference type="ARBA" id="ARBA00022475"/>
    </source>
</evidence>
<dbReference type="InterPro" id="IPR050586">
    <property type="entry name" value="CPA3_Na-H_Antiporter_D"/>
</dbReference>
<dbReference type="EMBL" id="WNDQ01000040">
    <property type="protein sequence ID" value="KAF1020160.1"/>
    <property type="molecule type" value="Genomic_DNA"/>
</dbReference>
<dbReference type="PANTHER" id="PTHR42703:SF1">
    <property type="entry name" value="NA(+)_H(+) ANTIPORTER SUBUNIT D1"/>
    <property type="match status" value="1"/>
</dbReference>
<evidence type="ECO:0000256" key="9">
    <source>
        <dbReference type="SAM" id="Phobius"/>
    </source>
</evidence>
<gene>
    <name evidence="11" type="primary">mrpD</name>
    <name evidence="11" type="ORF">GAK30_02673</name>
</gene>
<keyword evidence="6 9" id="KW-0472">Membrane</keyword>
<feature type="region of interest" description="Disordered" evidence="8">
    <location>
        <begin position="554"/>
        <end position="584"/>
    </location>
</feature>
<evidence type="ECO:0000256" key="8">
    <source>
        <dbReference type="SAM" id="MobiDB-lite"/>
    </source>
</evidence>
<feature type="transmembrane region" description="Helical" evidence="9">
    <location>
        <begin position="132"/>
        <end position="154"/>
    </location>
</feature>
<feature type="transmembrane region" description="Helical" evidence="9">
    <location>
        <begin position="91"/>
        <end position="111"/>
    </location>
</feature>
<organism evidence="11 12">
    <name type="scientific">Paracidovorax wautersii</name>
    <dbReference type="NCBI Taxonomy" id="1177982"/>
    <lineage>
        <taxon>Bacteria</taxon>
        <taxon>Pseudomonadati</taxon>
        <taxon>Pseudomonadota</taxon>
        <taxon>Betaproteobacteria</taxon>
        <taxon>Burkholderiales</taxon>
        <taxon>Comamonadaceae</taxon>
        <taxon>Paracidovorax</taxon>
    </lineage>
</organism>